<reference evidence="1 2" key="1">
    <citation type="submission" date="2018-01" db="EMBL/GenBank/DDBJ databases">
        <title>Genome characterization of the sugarcane-associated fungus Trichoderma ghanense CCMA-1212 and their application in lignocelulose bioconversion.</title>
        <authorList>
            <person name="Steindorff A.S."/>
            <person name="Mendes T.D."/>
            <person name="Vilela E.S.D."/>
            <person name="Rodrigues D.S."/>
            <person name="Formighieri E.F."/>
            <person name="Melo I.S."/>
            <person name="Favaro L.C.L."/>
        </authorList>
    </citation>
    <scope>NUCLEOTIDE SEQUENCE [LARGE SCALE GENOMIC DNA]</scope>
    <source>
        <strain evidence="1 2">CCMA-1212</strain>
    </source>
</reference>
<protein>
    <submittedName>
        <fullName evidence="1">Uncharacterized protein</fullName>
    </submittedName>
</protein>
<comment type="caution">
    <text evidence="1">The sequence shown here is derived from an EMBL/GenBank/DDBJ whole genome shotgun (WGS) entry which is preliminary data.</text>
</comment>
<dbReference type="EMBL" id="PPTA01000001">
    <property type="protein sequence ID" value="TFB07567.1"/>
    <property type="molecule type" value="Genomic_DNA"/>
</dbReference>
<gene>
    <name evidence="1" type="ORF">CCMA1212_001151</name>
</gene>
<name>A0ABY2HGY0_9HYPO</name>
<dbReference type="RefSeq" id="XP_073563768.1">
    <property type="nucleotide sequence ID" value="XM_073698585.1"/>
</dbReference>
<sequence length="161" mass="17334">MFNHGGNCLSRIDFPHRSDDRRNLGAQLRCEISNPETNLSPAHSPGVYADYNIGYVSPTIVLAPTGLAAEEVLAPPSAASLALELQTDASLQERSRTHRSPSPGCARRFTRASTLLLLAQLAQPDRLRSFAPVTALARATSPTDDLANPISGLRLTPHQVQ</sequence>
<keyword evidence="2" id="KW-1185">Reference proteome</keyword>
<evidence type="ECO:0000313" key="2">
    <source>
        <dbReference type="Proteomes" id="UP001642720"/>
    </source>
</evidence>
<accession>A0ABY2HGY0</accession>
<organism evidence="1 2">
    <name type="scientific">Trichoderma ghanense</name>
    <dbReference type="NCBI Taxonomy" id="65468"/>
    <lineage>
        <taxon>Eukaryota</taxon>
        <taxon>Fungi</taxon>
        <taxon>Dikarya</taxon>
        <taxon>Ascomycota</taxon>
        <taxon>Pezizomycotina</taxon>
        <taxon>Sordariomycetes</taxon>
        <taxon>Hypocreomycetidae</taxon>
        <taxon>Hypocreales</taxon>
        <taxon>Hypocreaceae</taxon>
        <taxon>Trichoderma</taxon>
    </lineage>
</organism>
<proteinExistence type="predicted"/>
<evidence type="ECO:0000313" key="1">
    <source>
        <dbReference type="EMBL" id="TFB07567.1"/>
    </source>
</evidence>
<dbReference type="GeneID" id="300573035"/>
<dbReference type="Proteomes" id="UP001642720">
    <property type="component" value="Unassembled WGS sequence"/>
</dbReference>